<proteinExistence type="predicted"/>
<comment type="caution">
    <text evidence="1">The sequence shown here is derived from an EMBL/GenBank/DDBJ whole genome shotgun (WGS) entry which is preliminary data.</text>
</comment>
<keyword evidence="2" id="KW-1185">Reference proteome</keyword>
<protein>
    <submittedName>
        <fullName evidence="1">FeoB-associated Cys-rich membrane protein</fullName>
    </submittedName>
</protein>
<dbReference type="EMBL" id="JBJURJ010000003">
    <property type="protein sequence ID" value="MFM9327922.1"/>
    <property type="molecule type" value="Genomic_DNA"/>
</dbReference>
<sequence length="52" mass="5370">MADVIIIAVVVGIVGFTVFRYLKNRKNGGTACNCGSASSTCGKADSCGMINR</sequence>
<name>A0ACC7NU96_9BACL</name>
<organism evidence="1 2">
    <name type="scientific">Paenibacillus mesotrionivorans</name>
    <dbReference type="NCBI Taxonomy" id="3160968"/>
    <lineage>
        <taxon>Bacteria</taxon>
        <taxon>Bacillati</taxon>
        <taxon>Bacillota</taxon>
        <taxon>Bacilli</taxon>
        <taxon>Bacillales</taxon>
        <taxon>Paenibacillaceae</taxon>
        <taxon>Paenibacillus</taxon>
    </lineage>
</organism>
<reference evidence="1" key="1">
    <citation type="submission" date="2024-12" db="EMBL/GenBank/DDBJ databases">
        <authorList>
            <person name="Wu N."/>
        </authorList>
    </citation>
    <scope>NUCLEOTIDE SEQUENCE</scope>
    <source>
        <strain evidence="1">P15</strain>
    </source>
</reference>
<gene>
    <name evidence="1" type="ORF">ACI1P1_06340</name>
</gene>
<evidence type="ECO:0000313" key="1">
    <source>
        <dbReference type="EMBL" id="MFM9327922.1"/>
    </source>
</evidence>
<evidence type="ECO:0000313" key="2">
    <source>
        <dbReference type="Proteomes" id="UP001631969"/>
    </source>
</evidence>
<dbReference type="Proteomes" id="UP001631969">
    <property type="component" value="Unassembled WGS sequence"/>
</dbReference>
<accession>A0ACC7NU96</accession>